<feature type="domain" description="Response regulatory" evidence="4">
    <location>
        <begin position="3"/>
        <end position="120"/>
    </location>
</feature>
<feature type="domain" description="HTH LytTR-type" evidence="5">
    <location>
        <begin position="135"/>
        <end position="229"/>
    </location>
</feature>
<dbReference type="Pfam" id="PF04397">
    <property type="entry name" value="LytTR"/>
    <property type="match status" value="1"/>
</dbReference>
<dbReference type="Pfam" id="PF00072">
    <property type="entry name" value="Response_reg"/>
    <property type="match status" value="1"/>
</dbReference>
<evidence type="ECO:0000259" key="5">
    <source>
        <dbReference type="PROSITE" id="PS50930"/>
    </source>
</evidence>
<comment type="function">
    <text evidence="2">May play the central regulatory role in sporulation. It may be an element of the effector pathway responsible for the activation of sporulation genes in response to nutritional stress. Spo0A may act in concert with spo0H (a sigma factor) to control the expression of some genes that are critical to the sporulation process.</text>
</comment>
<dbReference type="InterPro" id="IPR001789">
    <property type="entry name" value="Sig_transdc_resp-reg_receiver"/>
</dbReference>
<dbReference type="GO" id="GO:0003677">
    <property type="term" value="F:DNA binding"/>
    <property type="evidence" value="ECO:0007669"/>
    <property type="project" value="UniProtKB-KW"/>
</dbReference>
<dbReference type="AlphaFoldDB" id="A0A212KFJ5"/>
<evidence type="ECO:0000313" key="6">
    <source>
        <dbReference type="EMBL" id="SBW10417.1"/>
    </source>
</evidence>
<feature type="modified residue" description="4-aspartylphosphate" evidence="3">
    <location>
        <position position="57"/>
    </location>
</feature>
<dbReference type="PROSITE" id="PS50110">
    <property type="entry name" value="RESPONSE_REGULATORY"/>
    <property type="match status" value="1"/>
</dbReference>
<name>A0A212KFJ5_9FIRM</name>
<dbReference type="InterPro" id="IPR046947">
    <property type="entry name" value="LytR-like"/>
</dbReference>
<dbReference type="PANTHER" id="PTHR37299:SF1">
    <property type="entry name" value="STAGE 0 SPORULATION PROTEIN A HOMOLOG"/>
    <property type="match status" value="1"/>
</dbReference>
<keyword evidence="6" id="KW-0238">DNA-binding</keyword>
<proteinExistence type="predicted"/>
<accession>A0A212KFJ5</accession>
<evidence type="ECO:0000259" key="4">
    <source>
        <dbReference type="PROSITE" id="PS50110"/>
    </source>
</evidence>
<organism evidence="6">
    <name type="scientific">uncultured Eubacteriales bacterium</name>
    <dbReference type="NCBI Taxonomy" id="172733"/>
    <lineage>
        <taxon>Bacteria</taxon>
        <taxon>Bacillati</taxon>
        <taxon>Bacillota</taxon>
        <taxon>Clostridia</taxon>
        <taxon>Eubacteriales</taxon>
        <taxon>environmental samples</taxon>
    </lineage>
</organism>
<evidence type="ECO:0000256" key="2">
    <source>
        <dbReference type="ARBA" id="ARBA00024867"/>
    </source>
</evidence>
<dbReference type="SMART" id="SM00448">
    <property type="entry name" value="REC"/>
    <property type="match status" value="1"/>
</dbReference>
<evidence type="ECO:0000256" key="3">
    <source>
        <dbReference type="PROSITE-ProRule" id="PRU00169"/>
    </source>
</evidence>
<dbReference type="Gene3D" id="2.40.50.1020">
    <property type="entry name" value="LytTr DNA-binding domain"/>
    <property type="match status" value="1"/>
</dbReference>
<keyword evidence="3" id="KW-0597">Phosphoprotein</keyword>
<protein>
    <recommendedName>
        <fullName evidence="1">Stage 0 sporulation protein A homolog</fullName>
    </recommendedName>
</protein>
<dbReference type="GO" id="GO:0000156">
    <property type="term" value="F:phosphorelay response regulator activity"/>
    <property type="evidence" value="ECO:0007669"/>
    <property type="project" value="InterPro"/>
</dbReference>
<dbReference type="EMBL" id="FLUN01000001">
    <property type="protein sequence ID" value="SBW10417.1"/>
    <property type="molecule type" value="Genomic_DNA"/>
</dbReference>
<dbReference type="SMART" id="SM00850">
    <property type="entry name" value="LytTR"/>
    <property type="match status" value="1"/>
</dbReference>
<sequence>MLNVAIVEDDDRAAEDLEACLETYREKNGTAYSAARFRDGSAFLIGYAPRYDIIFMDIKMPGLDGMSAASQLREMDSVTTLIFVTSMVQYAVKGYEVGALDFIVKPVRYPSFETKMRRAIQSVQMRKGREVQLTVGGGVRVMPSSAIYYIEVMDHDLTYHTEEGDLLVRGKLGGVEQQLPADSFFRCSASHLINLRYVTQFSGDTVRVAGNDVRVSRAKKKELMAAMAAYLGRGV</sequence>
<gene>
    <name evidence="6" type="ORF">KL86CLO1_12928</name>
</gene>
<dbReference type="InterPro" id="IPR011006">
    <property type="entry name" value="CheY-like_superfamily"/>
</dbReference>
<evidence type="ECO:0000256" key="1">
    <source>
        <dbReference type="ARBA" id="ARBA00018672"/>
    </source>
</evidence>
<dbReference type="InterPro" id="IPR007492">
    <property type="entry name" value="LytTR_DNA-bd_dom"/>
</dbReference>
<dbReference type="PROSITE" id="PS50930">
    <property type="entry name" value="HTH_LYTTR"/>
    <property type="match status" value="1"/>
</dbReference>
<dbReference type="SUPFAM" id="SSF52172">
    <property type="entry name" value="CheY-like"/>
    <property type="match status" value="1"/>
</dbReference>
<reference evidence="6" key="1">
    <citation type="submission" date="2016-04" db="EMBL/GenBank/DDBJ databases">
        <authorList>
            <person name="Evans L.H."/>
            <person name="Alamgir A."/>
            <person name="Owens N."/>
            <person name="Weber N.D."/>
            <person name="Virtaneva K."/>
            <person name="Barbian K."/>
            <person name="Babar A."/>
            <person name="Rosenke K."/>
        </authorList>
    </citation>
    <scope>NUCLEOTIDE SEQUENCE</scope>
    <source>
        <strain evidence="6">86</strain>
    </source>
</reference>
<dbReference type="PANTHER" id="PTHR37299">
    <property type="entry name" value="TRANSCRIPTIONAL REGULATOR-RELATED"/>
    <property type="match status" value="1"/>
</dbReference>
<dbReference type="Gene3D" id="3.40.50.2300">
    <property type="match status" value="1"/>
</dbReference>